<keyword evidence="2" id="KW-1185">Reference proteome</keyword>
<sequence length="342" mass="38458">MDASLYRKIFVEEYCDIAAFALIFFEYIITIDREIASIWNRKLTGATVLFIFKQVSRTIEVSAIHRWPAVSLGREVAICPAELSTKHLLRSRLCSCKVVNILAMMFELLPYFVWLSFSTLRVYAISRQNWRIALLVAVPGCMPLASNIYLYTQGSTANYPLPIGCVWLNSIPANIDNRSAKPATAVLIATRTSAILTDVLVLITTWWQTYSLRRLAVQANMQVSLATLLVRDGTIYFLVLLAMNTFHIAFSLTGRFTYTITFEEPLTTILISRFLLNLREASMSTGQLSIDMSEPSFIRRPPQEEEGALNVVASFIAPLGAFLDHSVEPVCEDVDPPRVDDP</sequence>
<organism evidence="1 2">
    <name type="scientific">Trametes sanguinea</name>
    <dbReference type="NCBI Taxonomy" id="158606"/>
    <lineage>
        <taxon>Eukaryota</taxon>
        <taxon>Fungi</taxon>
        <taxon>Dikarya</taxon>
        <taxon>Basidiomycota</taxon>
        <taxon>Agaricomycotina</taxon>
        <taxon>Agaricomycetes</taxon>
        <taxon>Polyporales</taxon>
        <taxon>Polyporaceae</taxon>
        <taxon>Trametes</taxon>
    </lineage>
</organism>
<dbReference type="Proteomes" id="UP001144978">
    <property type="component" value="Unassembled WGS sequence"/>
</dbReference>
<comment type="caution">
    <text evidence="1">The sequence shown here is derived from an EMBL/GenBank/DDBJ whole genome shotgun (WGS) entry which is preliminary data.</text>
</comment>
<evidence type="ECO:0000313" key="2">
    <source>
        <dbReference type="Proteomes" id="UP001144978"/>
    </source>
</evidence>
<name>A0ACC1PGD6_9APHY</name>
<proteinExistence type="predicted"/>
<reference evidence="1" key="1">
    <citation type="submission" date="2022-08" db="EMBL/GenBank/DDBJ databases">
        <title>Genome Sequence of Pycnoporus sanguineus.</title>
        <authorList>
            <person name="Buettner E."/>
        </authorList>
    </citation>
    <scope>NUCLEOTIDE SEQUENCE</scope>
    <source>
        <strain evidence="1">CG-C14</strain>
    </source>
</reference>
<dbReference type="EMBL" id="JANSHE010002525">
    <property type="protein sequence ID" value="KAJ2991220.1"/>
    <property type="molecule type" value="Genomic_DNA"/>
</dbReference>
<protein>
    <submittedName>
        <fullName evidence="1">Uncharacterized protein</fullName>
    </submittedName>
</protein>
<gene>
    <name evidence="1" type="ORF">NUW54_g8256</name>
</gene>
<evidence type="ECO:0000313" key="1">
    <source>
        <dbReference type="EMBL" id="KAJ2991220.1"/>
    </source>
</evidence>
<accession>A0ACC1PGD6</accession>